<sequence length="91" mass="9560">MTKTAVPPPNGSSIAVRPPVDRRTADSAAPYGPHQQRHHHAAVVLSLVISGGGTILLPKLLLRRILAWIWLATCTSGAALIAGNDASEVSY</sequence>
<feature type="compositionally biased region" description="Pro residues" evidence="1">
    <location>
        <begin position="1"/>
        <end position="10"/>
    </location>
</feature>
<evidence type="ECO:0000256" key="2">
    <source>
        <dbReference type="SAM" id="Phobius"/>
    </source>
</evidence>
<dbReference type="EMBL" id="FOMZ01000012">
    <property type="protein sequence ID" value="SFE38813.1"/>
    <property type="molecule type" value="Genomic_DNA"/>
</dbReference>
<dbReference type="Proteomes" id="UP000198716">
    <property type="component" value="Unassembled WGS sequence"/>
</dbReference>
<name>A0A1I2A7A8_9ACTN</name>
<evidence type="ECO:0000256" key="1">
    <source>
        <dbReference type="SAM" id="MobiDB-lite"/>
    </source>
</evidence>
<protein>
    <submittedName>
        <fullName evidence="3">Uncharacterized protein</fullName>
    </submittedName>
</protein>
<feature type="transmembrane region" description="Helical" evidence="2">
    <location>
        <begin position="65"/>
        <end position="83"/>
    </location>
</feature>
<gene>
    <name evidence="3" type="ORF">SAMN04487819_112118</name>
</gene>
<proteinExistence type="predicted"/>
<dbReference type="AlphaFoldDB" id="A0A1I2A7A8"/>
<keyword evidence="2" id="KW-0472">Membrane</keyword>
<keyword evidence="2" id="KW-1133">Transmembrane helix</keyword>
<evidence type="ECO:0000313" key="4">
    <source>
        <dbReference type="Proteomes" id="UP000198716"/>
    </source>
</evidence>
<feature type="region of interest" description="Disordered" evidence="1">
    <location>
        <begin position="1"/>
        <end position="36"/>
    </location>
</feature>
<organism evidence="3 4">
    <name type="scientific">Actinopolyspora alba</name>
    <dbReference type="NCBI Taxonomy" id="673379"/>
    <lineage>
        <taxon>Bacteria</taxon>
        <taxon>Bacillati</taxon>
        <taxon>Actinomycetota</taxon>
        <taxon>Actinomycetes</taxon>
        <taxon>Actinopolysporales</taxon>
        <taxon>Actinopolysporaceae</taxon>
        <taxon>Actinopolyspora</taxon>
        <taxon>Actinopolyspora alba group</taxon>
    </lineage>
</organism>
<keyword evidence="4" id="KW-1185">Reference proteome</keyword>
<reference evidence="4" key="1">
    <citation type="submission" date="2016-10" db="EMBL/GenBank/DDBJ databases">
        <authorList>
            <person name="Varghese N."/>
            <person name="Submissions S."/>
        </authorList>
    </citation>
    <scope>NUCLEOTIDE SEQUENCE [LARGE SCALE GENOMIC DNA]</scope>
    <source>
        <strain evidence="4">DSM 45004</strain>
    </source>
</reference>
<accession>A0A1I2A7A8</accession>
<feature type="transmembrane region" description="Helical" evidence="2">
    <location>
        <begin position="40"/>
        <end position="58"/>
    </location>
</feature>
<evidence type="ECO:0000313" key="3">
    <source>
        <dbReference type="EMBL" id="SFE38813.1"/>
    </source>
</evidence>
<keyword evidence="2" id="KW-0812">Transmembrane</keyword>